<dbReference type="Proteomes" id="UP000282002">
    <property type="component" value="Chromosome"/>
</dbReference>
<name>A0A3S8U8X5_9RHOB</name>
<feature type="signal peptide" evidence="1">
    <location>
        <begin position="1"/>
        <end position="31"/>
    </location>
</feature>
<dbReference type="AlphaFoldDB" id="A0A3S8U8X5"/>
<organism evidence="2 3">
    <name type="scientific">Tabrizicola piscis</name>
    <dbReference type="NCBI Taxonomy" id="2494374"/>
    <lineage>
        <taxon>Bacteria</taxon>
        <taxon>Pseudomonadati</taxon>
        <taxon>Pseudomonadota</taxon>
        <taxon>Alphaproteobacteria</taxon>
        <taxon>Rhodobacterales</taxon>
        <taxon>Paracoccaceae</taxon>
        <taxon>Tabrizicola</taxon>
    </lineage>
</organism>
<feature type="chain" id="PRO_5019211123" evidence="1">
    <location>
        <begin position="32"/>
        <end position="254"/>
    </location>
</feature>
<dbReference type="RefSeq" id="WP_125326249.1">
    <property type="nucleotide sequence ID" value="NZ_CP034328.1"/>
</dbReference>
<dbReference type="KEGG" id="taw:EI545_15170"/>
<sequence length="254" mass="26096">MLKTFPKRSLPAALVLATALALTGADTSAQAFRSDLPLHPGTLAGPVLVEGEVSNPEVVPLLTGLAKIESDLQLGMLFLADGLTNPSGSHFTHPRAETYPTIKDGLAKAGIADFEPQLMALEAGGDSATVTAAYTAAVAAIMGARSTLRPSVPDLVASIADQTRAVVGEINPAGPTEVQNYQDAWAMLLVARNQIDLLTQGQDAPVIQAAKKLGLAMDDVIISMPDPAASGPVTFDAAPLLDIITGLEALAGTV</sequence>
<evidence type="ECO:0000256" key="1">
    <source>
        <dbReference type="SAM" id="SignalP"/>
    </source>
</evidence>
<dbReference type="EMBL" id="CP034328">
    <property type="protein sequence ID" value="AZL60054.1"/>
    <property type="molecule type" value="Genomic_DNA"/>
</dbReference>
<protein>
    <submittedName>
        <fullName evidence="2">Uncharacterized protein</fullName>
    </submittedName>
</protein>
<keyword evidence="3" id="KW-1185">Reference proteome</keyword>
<accession>A0A3S8U8X5</accession>
<keyword evidence="1" id="KW-0732">Signal</keyword>
<dbReference type="OrthoDB" id="7691232at2"/>
<reference evidence="2 3" key="1">
    <citation type="submission" date="2018-12" db="EMBL/GenBank/DDBJ databases">
        <title>Complete genome sequencing of Tabrizicola sp. K13M18.</title>
        <authorList>
            <person name="Bae J.-W."/>
        </authorList>
    </citation>
    <scope>NUCLEOTIDE SEQUENCE [LARGE SCALE GENOMIC DNA]</scope>
    <source>
        <strain evidence="2 3">K13M18</strain>
    </source>
</reference>
<gene>
    <name evidence="2" type="ORF">EI545_15170</name>
</gene>
<evidence type="ECO:0000313" key="2">
    <source>
        <dbReference type="EMBL" id="AZL60054.1"/>
    </source>
</evidence>
<proteinExistence type="predicted"/>
<evidence type="ECO:0000313" key="3">
    <source>
        <dbReference type="Proteomes" id="UP000282002"/>
    </source>
</evidence>